<reference evidence="4 5" key="1">
    <citation type="submission" date="2017-07" db="EMBL/GenBank/DDBJ databases">
        <title>Tamlnaduibacter salinus (Mi-7) genome sequencing.</title>
        <authorList>
            <person name="Verma A."/>
            <person name="Krishnamurthi S."/>
        </authorList>
    </citation>
    <scope>NUCLEOTIDE SEQUENCE [LARGE SCALE GENOMIC DNA]</scope>
    <source>
        <strain evidence="4 5">Mi-7</strain>
    </source>
</reference>
<dbReference type="AlphaFoldDB" id="A0A2A2HZ44"/>
<keyword evidence="2" id="KW-0548">Nucleotidyltransferase</keyword>
<comment type="caution">
    <text evidence="4">The sequence shown here is derived from an EMBL/GenBank/DDBJ whole genome shotgun (WGS) entry which is preliminary data.</text>
</comment>
<dbReference type="Gene3D" id="3.40.50.300">
    <property type="entry name" value="P-loop containing nucleotide triphosphate hydrolases"/>
    <property type="match status" value="1"/>
</dbReference>
<dbReference type="GO" id="GO:0006261">
    <property type="term" value="P:DNA-templated DNA replication"/>
    <property type="evidence" value="ECO:0007669"/>
    <property type="project" value="TreeGrafter"/>
</dbReference>
<evidence type="ECO:0000313" key="4">
    <source>
        <dbReference type="EMBL" id="PAV24629.1"/>
    </source>
</evidence>
<evidence type="ECO:0000256" key="2">
    <source>
        <dbReference type="ARBA" id="ARBA00022932"/>
    </source>
</evidence>
<dbReference type="InterPro" id="IPR004622">
    <property type="entry name" value="DNA_pol_HolB"/>
</dbReference>
<dbReference type="InterPro" id="IPR050238">
    <property type="entry name" value="DNA_Rep/Repair_Clamp_Loader"/>
</dbReference>
<dbReference type="InterPro" id="IPR027417">
    <property type="entry name" value="P-loop_NTPase"/>
</dbReference>
<dbReference type="GO" id="GO:0008408">
    <property type="term" value="F:3'-5' exonuclease activity"/>
    <property type="evidence" value="ECO:0007669"/>
    <property type="project" value="InterPro"/>
</dbReference>
<sequence length="341" mass="37398">MTDTTPLNLSTAMPWLAPAFQSLVERFESGRLPHALLVEGRSGVGKALFAMALAQRFVCDSPHGPGRCGQCRQCQLIDGDSHPDIRRYRPEKSRVIKVDQVRALGEFAVASPQLAARKIIVLETADQLNTSAANALLKTLEEPVEDVTLILLQRAGQTLMPTIRSRCQSLTLPLPETDVARTWLHDALAADSMTVGEEDPERALRMAGGAPLKALSFLREGMLAQRDECLNAFRAFLKSQQPVDEASKPFVSIGIEATLDLMEDWTLDMARFAAGGCGRDADAAPVLRFLAGHNSPGAAHTLRDAITESRRGLSYNLSPALETERLLVHWQSLMPRRQQRA</sequence>
<dbReference type="Pfam" id="PF13177">
    <property type="entry name" value="DNA_pol3_delta2"/>
    <property type="match status" value="1"/>
</dbReference>
<dbReference type="NCBIfam" id="TIGR00678">
    <property type="entry name" value="holB"/>
    <property type="match status" value="1"/>
</dbReference>
<dbReference type="GO" id="GO:0009360">
    <property type="term" value="C:DNA polymerase III complex"/>
    <property type="evidence" value="ECO:0007669"/>
    <property type="project" value="TreeGrafter"/>
</dbReference>
<gene>
    <name evidence="4" type="primary">holB</name>
    <name evidence="4" type="ORF">CF392_15160</name>
</gene>
<keyword evidence="2" id="KW-0808">Transferase</keyword>
<dbReference type="SUPFAM" id="SSF52540">
    <property type="entry name" value="P-loop containing nucleoside triphosphate hydrolases"/>
    <property type="match status" value="1"/>
</dbReference>
<evidence type="ECO:0000256" key="3">
    <source>
        <dbReference type="ARBA" id="ARBA00049244"/>
    </source>
</evidence>
<name>A0A2A2HZ44_9GAMM</name>
<keyword evidence="5" id="KW-1185">Reference proteome</keyword>
<dbReference type="GO" id="GO:0003887">
    <property type="term" value="F:DNA-directed DNA polymerase activity"/>
    <property type="evidence" value="ECO:0007669"/>
    <property type="project" value="UniProtKB-KW"/>
</dbReference>
<dbReference type="EMBL" id="NMPM01000123">
    <property type="protein sequence ID" value="PAV24629.1"/>
    <property type="molecule type" value="Genomic_DNA"/>
</dbReference>
<dbReference type="RefSeq" id="WP_095612274.1">
    <property type="nucleotide sequence ID" value="NZ_NMPM01000123.1"/>
</dbReference>
<dbReference type="PANTHER" id="PTHR11669">
    <property type="entry name" value="REPLICATION FACTOR C / DNA POLYMERASE III GAMMA-TAU SUBUNIT"/>
    <property type="match status" value="1"/>
</dbReference>
<organism evidence="4 5">
    <name type="scientific">Tamilnaduibacter salinus</name>
    <dbReference type="NCBI Taxonomy" id="1484056"/>
    <lineage>
        <taxon>Bacteria</taxon>
        <taxon>Pseudomonadati</taxon>
        <taxon>Pseudomonadota</taxon>
        <taxon>Gammaproteobacteria</taxon>
        <taxon>Pseudomonadales</taxon>
        <taxon>Marinobacteraceae</taxon>
        <taxon>Tamilnaduibacter</taxon>
    </lineage>
</organism>
<dbReference type="Proteomes" id="UP000218332">
    <property type="component" value="Unassembled WGS sequence"/>
</dbReference>
<protein>
    <recommendedName>
        <fullName evidence="1">DNA-directed DNA polymerase</fullName>
        <ecNumber evidence="1">2.7.7.7</ecNumber>
    </recommendedName>
</protein>
<evidence type="ECO:0000256" key="1">
    <source>
        <dbReference type="ARBA" id="ARBA00012417"/>
    </source>
</evidence>
<dbReference type="PANTHER" id="PTHR11669:SF8">
    <property type="entry name" value="DNA POLYMERASE III SUBUNIT DELTA"/>
    <property type="match status" value="1"/>
</dbReference>
<comment type="catalytic activity">
    <reaction evidence="3">
        <text>DNA(n) + a 2'-deoxyribonucleoside 5'-triphosphate = DNA(n+1) + diphosphate</text>
        <dbReference type="Rhea" id="RHEA:22508"/>
        <dbReference type="Rhea" id="RHEA-COMP:17339"/>
        <dbReference type="Rhea" id="RHEA-COMP:17340"/>
        <dbReference type="ChEBI" id="CHEBI:33019"/>
        <dbReference type="ChEBI" id="CHEBI:61560"/>
        <dbReference type="ChEBI" id="CHEBI:173112"/>
        <dbReference type="EC" id="2.7.7.7"/>
    </reaction>
</comment>
<keyword evidence="2" id="KW-0239">DNA-directed DNA polymerase</keyword>
<accession>A0A2A2HZ44</accession>
<dbReference type="EC" id="2.7.7.7" evidence="1"/>
<proteinExistence type="predicted"/>
<evidence type="ECO:0000313" key="5">
    <source>
        <dbReference type="Proteomes" id="UP000218332"/>
    </source>
</evidence>